<dbReference type="RefSeq" id="WP_158249299.1">
    <property type="nucleotide sequence ID" value="NZ_PTQZ01000186.1"/>
</dbReference>
<dbReference type="SUPFAM" id="SSF56935">
    <property type="entry name" value="Porins"/>
    <property type="match status" value="1"/>
</dbReference>
<dbReference type="InterPro" id="IPR012910">
    <property type="entry name" value="Plug_dom"/>
</dbReference>
<evidence type="ECO:0000313" key="4">
    <source>
        <dbReference type="Proteomes" id="UP000243900"/>
    </source>
</evidence>
<protein>
    <submittedName>
        <fullName evidence="3">TonB-dependent receptor</fullName>
    </submittedName>
</protein>
<dbReference type="PANTHER" id="PTHR30069">
    <property type="entry name" value="TONB-DEPENDENT OUTER MEMBRANE RECEPTOR"/>
    <property type="match status" value="1"/>
</dbReference>
<dbReference type="Gene3D" id="2.170.130.10">
    <property type="entry name" value="TonB-dependent receptor, plug domain"/>
    <property type="match status" value="1"/>
</dbReference>
<comment type="caution">
    <text evidence="3">The sequence shown here is derived from an EMBL/GenBank/DDBJ whole genome shotgun (WGS) entry which is preliminary data.</text>
</comment>
<dbReference type="Proteomes" id="UP000243900">
    <property type="component" value="Unassembled WGS sequence"/>
</dbReference>
<dbReference type="PANTHER" id="PTHR30069:SF27">
    <property type="entry name" value="BLL4766 PROTEIN"/>
    <property type="match status" value="1"/>
</dbReference>
<dbReference type="OrthoDB" id="9764669at2"/>
<evidence type="ECO:0000313" key="3">
    <source>
        <dbReference type="EMBL" id="PQA37352.1"/>
    </source>
</evidence>
<keyword evidence="1" id="KW-1134">Transmembrane beta strand</keyword>
<keyword evidence="1" id="KW-0998">Cell outer membrane</keyword>
<dbReference type="Pfam" id="PF07715">
    <property type="entry name" value="Plug"/>
    <property type="match status" value="1"/>
</dbReference>
<keyword evidence="4" id="KW-1185">Reference proteome</keyword>
<accession>A0A2P6ARF8</accession>
<dbReference type="GO" id="GO:0009279">
    <property type="term" value="C:cell outer membrane"/>
    <property type="evidence" value="ECO:0007669"/>
    <property type="project" value="UniProtKB-SubCell"/>
</dbReference>
<comment type="subcellular location">
    <subcellularLocation>
        <location evidence="1">Cell outer membrane</location>
        <topology evidence="1">Multi-pass membrane protein</topology>
    </subcellularLocation>
</comment>
<keyword evidence="1" id="KW-0472">Membrane</keyword>
<name>A0A2P6ARF8_9GAMM</name>
<sequence>MLMLLPWLLPALAQADVPGFGDTGDVPVVISATRLQQSLLDTPATVTVIDRGLIRASGARELPDILRLVPGMVVGRESGAEAFVGYHGTSAGGGRRMQVQVDGRSIYETGLARVDWIGLALDVEDIERIEVVRGPNSAAYGANSFFAVVNIITRDPQDVPAAELKLNHGENGIRDGFARIAGQALGADWRWSFSHRED</sequence>
<dbReference type="EMBL" id="PTQZ01000186">
    <property type="protein sequence ID" value="PQA37352.1"/>
    <property type="molecule type" value="Genomic_DNA"/>
</dbReference>
<keyword evidence="3" id="KW-0675">Receptor</keyword>
<proteinExistence type="inferred from homology"/>
<gene>
    <name evidence="3" type="ORF">C5O18_07535</name>
</gene>
<evidence type="ECO:0000256" key="1">
    <source>
        <dbReference type="PROSITE-ProRule" id="PRU01360"/>
    </source>
</evidence>
<dbReference type="PROSITE" id="PS52016">
    <property type="entry name" value="TONB_DEPENDENT_REC_3"/>
    <property type="match status" value="1"/>
</dbReference>
<keyword evidence="1" id="KW-0813">Transport</keyword>
<dbReference type="AlphaFoldDB" id="A0A2P6ARF8"/>
<dbReference type="InterPro" id="IPR037066">
    <property type="entry name" value="Plug_dom_sf"/>
</dbReference>
<dbReference type="GO" id="GO:0044718">
    <property type="term" value="P:siderophore transmembrane transport"/>
    <property type="evidence" value="ECO:0007669"/>
    <property type="project" value="TreeGrafter"/>
</dbReference>
<evidence type="ECO:0000259" key="2">
    <source>
        <dbReference type="Pfam" id="PF07715"/>
    </source>
</evidence>
<feature type="non-terminal residue" evidence="3">
    <location>
        <position position="198"/>
    </location>
</feature>
<dbReference type="GO" id="GO:0015344">
    <property type="term" value="F:siderophore uptake transmembrane transporter activity"/>
    <property type="evidence" value="ECO:0007669"/>
    <property type="project" value="TreeGrafter"/>
</dbReference>
<dbReference type="InterPro" id="IPR039426">
    <property type="entry name" value="TonB-dep_rcpt-like"/>
</dbReference>
<comment type="similarity">
    <text evidence="1">Belongs to the TonB-dependent receptor family.</text>
</comment>
<reference evidence="4" key="1">
    <citation type="submission" date="2018-02" db="EMBL/GenBank/DDBJ databases">
        <title>Genome sequencing of Solimonas sp. HR-BB.</title>
        <authorList>
            <person name="Lee Y."/>
            <person name="Jeon C.O."/>
        </authorList>
    </citation>
    <scope>NUCLEOTIDE SEQUENCE [LARGE SCALE GENOMIC DNA]</scope>
    <source>
        <strain evidence="4">HR-E</strain>
    </source>
</reference>
<keyword evidence="1" id="KW-0812">Transmembrane</keyword>
<organism evidence="3 4">
    <name type="scientific">Amnimonas aquatica</name>
    <dbReference type="NCBI Taxonomy" id="2094561"/>
    <lineage>
        <taxon>Bacteria</taxon>
        <taxon>Pseudomonadati</taxon>
        <taxon>Pseudomonadota</taxon>
        <taxon>Gammaproteobacteria</taxon>
        <taxon>Moraxellales</taxon>
        <taxon>Moraxellaceae</taxon>
        <taxon>Amnimonas</taxon>
    </lineage>
</organism>
<feature type="domain" description="TonB-dependent receptor plug" evidence="2">
    <location>
        <begin position="39"/>
        <end position="146"/>
    </location>
</feature>